<dbReference type="RefSeq" id="XP_047774710.1">
    <property type="nucleotide sequence ID" value="XM_047921031.1"/>
</dbReference>
<sequence>LAYKDRVTIGTATVDDQIIGSEAYMSGFTLIEPFDGILTGSNQGEVSSYNTTPKFMDNLYAAGSISEPVSGVYIAPFVDGEENTTEISFGGVDPSKFTGASLPRSTTPTNEHWNFMASSLSWGNITVIPPIYARMDCGVLYILIPTETTLSITDSVANASLDSTDSQLVAGIIFPSNMTVDKLPSLDIGLGNLSVSIVASYYVVPESAYAPMNITDDGQIHTWLCPGGPSLIGLGQKALEHICSAYDSASYNLESMIHCD</sequence>
<dbReference type="InterPro" id="IPR033121">
    <property type="entry name" value="PEPTIDASE_A1"/>
</dbReference>
<dbReference type="Pfam" id="PF00026">
    <property type="entry name" value="Asp"/>
    <property type="match status" value="1"/>
</dbReference>
<dbReference type="PROSITE" id="PS51767">
    <property type="entry name" value="PEPTIDASE_A1"/>
    <property type="match status" value="1"/>
</dbReference>
<organism evidence="3 4">
    <name type="scientific">Rhodofomes roseus</name>
    <dbReference type="NCBI Taxonomy" id="34475"/>
    <lineage>
        <taxon>Eukaryota</taxon>
        <taxon>Fungi</taxon>
        <taxon>Dikarya</taxon>
        <taxon>Basidiomycota</taxon>
        <taxon>Agaricomycotina</taxon>
        <taxon>Agaricomycetes</taxon>
        <taxon>Polyporales</taxon>
        <taxon>Rhodofomes</taxon>
    </lineage>
</organism>
<evidence type="ECO:0000313" key="4">
    <source>
        <dbReference type="Proteomes" id="UP000814176"/>
    </source>
</evidence>
<dbReference type="InterPro" id="IPR001461">
    <property type="entry name" value="Aspartic_peptidase_A1"/>
</dbReference>
<evidence type="ECO:0000256" key="1">
    <source>
        <dbReference type="ARBA" id="ARBA00007447"/>
    </source>
</evidence>
<comment type="similarity">
    <text evidence="1">Belongs to the peptidase A1 family.</text>
</comment>
<accession>A0ABQ8K4P9</accession>
<dbReference type="EMBL" id="JADCUA010000025">
    <property type="protein sequence ID" value="KAH9831596.1"/>
    <property type="molecule type" value="Genomic_DNA"/>
</dbReference>
<comment type="caution">
    <text evidence="3">The sequence shown here is derived from an EMBL/GenBank/DDBJ whole genome shotgun (WGS) entry which is preliminary data.</text>
</comment>
<evidence type="ECO:0000313" key="3">
    <source>
        <dbReference type="EMBL" id="KAH9831596.1"/>
    </source>
</evidence>
<reference evidence="3 4" key="1">
    <citation type="journal article" date="2021" name="Environ. Microbiol.">
        <title>Gene family expansions and transcriptome signatures uncover fungal adaptations to wood decay.</title>
        <authorList>
            <person name="Hage H."/>
            <person name="Miyauchi S."/>
            <person name="Viragh M."/>
            <person name="Drula E."/>
            <person name="Min B."/>
            <person name="Chaduli D."/>
            <person name="Navarro D."/>
            <person name="Favel A."/>
            <person name="Norest M."/>
            <person name="Lesage-Meessen L."/>
            <person name="Balint B."/>
            <person name="Merenyi Z."/>
            <person name="de Eugenio L."/>
            <person name="Morin E."/>
            <person name="Martinez A.T."/>
            <person name="Baldrian P."/>
            <person name="Stursova M."/>
            <person name="Martinez M.J."/>
            <person name="Novotny C."/>
            <person name="Magnuson J.K."/>
            <person name="Spatafora J.W."/>
            <person name="Maurice S."/>
            <person name="Pangilinan J."/>
            <person name="Andreopoulos W."/>
            <person name="LaButti K."/>
            <person name="Hundley H."/>
            <person name="Na H."/>
            <person name="Kuo A."/>
            <person name="Barry K."/>
            <person name="Lipzen A."/>
            <person name="Henrissat B."/>
            <person name="Riley R."/>
            <person name="Ahrendt S."/>
            <person name="Nagy L.G."/>
            <person name="Grigoriev I.V."/>
            <person name="Martin F."/>
            <person name="Rosso M.N."/>
        </authorList>
    </citation>
    <scope>NUCLEOTIDE SEQUENCE [LARGE SCALE GENOMIC DNA]</scope>
    <source>
        <strain evidence="3 4">CIRM-BRFM 1785</strain>
    </source>
</reference>
<dbReference type="Proteomes" id="UP000814176">
    <property type="component" value="Unassembled WGS sequence"/>
</dbReference>
<feature type="non-terminal residue" evidence="3">
    <location>
        <position position="1"/>
    </location>
</feature>
<keyword evidence="4" id="KW-1185">Reference proteome</keyword>
<dbReference type="CDD" id="cd05471">
    <property type="entry name" value="pepsin_like"/>
    <property type="match status" value="1"/>
</dbReference>
<dbReference type="PANTHER" id="PTHR47966">
    <property type="entry name" value="BETA-SITE APP-CLEAVING ENZYME, ISOFORM A-RELATED"/>
    <property type="match status" value="1"/>
</dbReference>
<protein>
    <submittedName>
        <fullName evidence="3">Aspartic peptidase domain-containing protein</fullName>
    </submittedName>
</protein>
<proteinExistence type="inferred from homology"/>
<dbReference type="SUPFAM" id="SSF50630">
    <property type="entry name" value="Acid proteases"/>
    <property type="match status" value="1"/>
</dbReference>
<dbReference type="GeneID" id="72001763"/>
<dbReference type="InterPro" id="IPR034164">
    <property type="entry name" value="Pepsin-like_dom"/>
</dbReference>
<name>A0ABQ8K4P9_9APHY</name>
<dbReference type="InterPro" id="IPR021109">
    <property type="entry name" value="Peptidase_aspartic_dom_sf"/>
</dbReference>
<feature type="domain" description="Peptidase A1" evidence="2">
    <location>
        <begin position="1"/>
        <end position="256"/>
    </location>
</feature>
<gene>
    <name evidence="3" type="ORF">C8Q71DRAFT_715286</name>
</gene>
<dbReference type="Gene3D" id="2.40.70.10">
    <property type="entry name" value="Acid Proteases"/>
    <property type="match status" value="2"/>
</dbReference>
<dbReference type="PANTHER" id="PTHR47966:SF51">
    <property type="entry name" value="BETA-SITE APP-CLEAVING ENZYME, ISOFORM A-RELATED"/>
    <property type="match status" value="1"/>
</dbReference>
<evidence type="ECO:0000259" key="2">
    <source>
        <dbReference type="PROSITE" id="PS51767"/>
    </source>
</evidence>